<dbReference type="AlphaFoldDB" id="A0ABD2A4I3"/>
<reference evidence="3 4" key="1">
    <citation type="journal article" date="2024" name="Ann. Entomol. Soc. Am.">
        <title>Genomic analyses of the southern and eastern yellowjacket wasps (Hymenoptera: Vespidae) reveal evolutionary signatures of social life.</title>
        <authorList>
            <person name="Catto M.A."/>
            <person name="Caine P.B."/>
            <person name="Orr S.E."/>
            <person name="Hunt B.G."/>
            <person name="Goodisman M.A.D."/>
        </authorList>
    </citation>
    <scope>NUCLEOTIDE SEQUENCE [LARGE SCALE GENOMIC DNA]</scope>
    <source>
        <strain evidence="3">233</strain>
        <tissue evidence="3">Head and thorax</tissue>
    </source>
</reference>
<keyword evidence="2" id="KW-1133">Transmembrane helix</keyword>
<keyword evidence="2" id="KW-0472">Membrane</keyword>
<organism evidence="3 4">
    <name type="scientific">Vespula squamosa</name>
    <name type="common">Southern yellow jacket</name>
    <name type="synonym">Wasp</name>
    <dbReference type="NCBI Taxonomy" id="30214"/>
    <lineage>
        <taxon>Eukaryota</taxon>
        <taxon>Metazoa</taxon>
        <taxon>Ecdysozoa</taxon>
        <taxon>Arthropoda</taxon>
        <taxon>Hexapoda</taxon>
        <taxon>Insecta</taxon>
        <taxon>Pterygota</taxon>
        <taxon>Neoptera</taxon>
        <taxon>Endopterygota</taxon>
        <taxon>Hymenoptera</taxon>
        <taxon>Apocrita</taxon>
        <taxon>Aculeata</taxon>
        <taxon>Vespoidea</taxon>
        <taxon>Vespidae</taxon>
        <taxon>Vespinae</taxon>
        <taxon>Vespula</taxon>
    </lineage>
</organism>
<proteinExistence type="predicted"/>
<evidence type="ECO:0000313" key="3">
    <source>
        <dbReference type="EMBL" id="KAL2715529.1"/>
    </source>
</evidence>
<evidence type="ECO:0000313" key="4">
    <source>
        <dbReference type="Proteomes" id="UP001607302"/>
    </source>
</evidence>
<dbReference type="InterPro" id="IPR020309">
    <property type="entry name" value="Smim-14"/>
</dbReference>
<sequence length="83" mass="9097">MNVLPSQGVVPGPDPVQPSNNFFMTCLFFAFVVLMYVIRPRSLRRASLRSNVVKNRDDASVSDSVYINKGSNDDPPAPPTTAN</sequence>
<protein>
    <submittedName>
        <fullName evidence="3">Small integral membrane protein 14</fullName>
    </submittedName>
</protein>
<comment type="caution">
    <text evidence="3">The sequence shown here is derived from an EMBL/GenBank/DDBJ whole genome shotgun (WGS) entry which is preliminary data.</text>
</comment>
<feature type="region of interest" description="Disordered" evidence="1">
    <location>
        <begin position="63"/>
        <end position="83"/>
    </location>
</feature>
<dbReference type="Proteomes" id="UP001607302">
    <property type="component" value="Unassembled WGS sequence"/>
</dbReference>
<accession>A0ABD2A4I3</accession>
<dbReference type="EMBL" id="JAUDFV010000155">
    <property type="protein sequence ID" value="KAL2715529.1"/>
    <property type="molecule type" value="Genomic_DNA"/>
</dbReference>
<feature type="transmembrane region" description="Helical" evidence="2">
    <location>
        <begin position="20"/>
        <end position="38"/>
    </location>
</feature>
<name>A0ABD2A4I3_VESSQ</name>
<gene>
    <name evidence="3" type="ORF">V1478_015227</name>
</gene>
<evidence type="ECO:0000256" key="1">
    <source>
        <dbReference type="SAM" id="MobiDB-lite"/>
    </source>
</evidence>
<evidence type="ECO:0000256" key="2">
    <source>
        <dbReference type="SAM" id="Phobius"/>
    </source>
</evidence>
<keyword evidence="2" id="KW-0812">Transmembrane</keyword>
<dbReference type="Pfam" id="PF11027">
    <property type="entry name" value="DUF2615"/>
    <property type="match status" value="1"/>
</dbReference>
<keyword evidence="4" id="KW-1185">Reference proteome</keyword>